<keyword evidence="4" id="KW-1185">Reference proteome</keyword>
<dbReference type="PANTHER" id="PTHR47074:SF61">
    <property type="entry name" value="RNASE H TYPE-1 DOMAIN-CONTAINING PROTEIN"/>
    <property type="match status" value="1"/>
</dbReference>
<dbReference type="Pfam" id="PF13456">
    <property type="entry name" value="RVT_3"/>
    <property type="match status" value="1"/>
</dbReference>
<name>A0ABR0Q402_GOSAR</name>
<evidence type="ECO:0000259" key="1">
    <source>
        <dbReference type="Pfam" id="PF13456"/>
    </source>
</evidence>
<reference evidence="3 4" key="1">
    <citation type="submission" date="2023-03" db="EMBL/GenBank/DDBJ databases">
        <title>WGS of Gossypium arboreum.</title>
        <authorList>
            <person name="Yu D."/>
        </authorList>
    </citation>
    <scope>NUCLEOTIDE SEQUENCE [LARGE SCALE GENOMIC DNA]</scope>
    <source>
        <tissue evidence="3">Leaf</tissue>
    </source>
</reference>
<dbReference type="EMBL" id="JARKNE010000005">
    <property type="protein sequence ID" value="KAK5834070.1"/>
    <property type="molecule type" value="Genomic_DNA"/>
</dbReference>
<dbReference type="Pfam" id="PF13966">
    <property type="entry name" value="zf-RVT"/>
    <property type="match status" value="1"/>
</dbReference>
<proteinExistence type="predicted"/>
<dbReference type="InterPro" id="IPR044730">
    <property type="entry name" value="RNase_H-like_dom_plant"/>
</dbReference>
<dbReference type="InterPro" id="IPR052929">
    <property type="entry name" value="RNase_H-like_EbsB-rel"/>
</dbReference>
<dbReference type="InterPro" id="IPR026960">
    <property type="entry name" value="RVT-Znf"/>
</dbReference>
<dbReference type="SUPFAM" id="SSF53098">
    <property type="entry name" value="Ribonuclease H-like"/>
    <property type="match status" value="1"/>
</dbReference>
<evidence type="ECO:0008006" key="5">
    <source>
        <dbReference type="Google" id="ProtNLM"/>
    </source>
</evidence>
<evidence type="ECO:0000313" key="4">
    <source>
        <dbReference type="Proteomes" id="UP001358586"/>
    </source>
</evidence>
<dbReference type="CDD" id="cd06222">
    <property type="entry name" value="RNase_H_like"/>
    <property type="match status" value="1"/>
</dbReference>
<evidence type="ECO:0000259" key="2">
    <source>
        <dbReference type="Pfam" id="PF13966"/>
    </source>
</evidence>
<dbReference type="PANTHER" id="PTHR47074">
    <property type="entry name" value="BNAC02G40300D PROTEIN"/>
    <property type="match status" value="1"/>
</dbReference>
<dbReference type="InterPro" id="IPR012337">
    <property type="entry name" value="RNaseH-like_sf"/>
</dbReference>
<evidence type="ECO:0000313" key="3">
    <source>
        <dbReference type="EMBL" id="KAK5834070.1"/>
    </source>
</evidence>
<feature type="domain" description="RNase H type-1" evidence="1">
    <location>
        <begin position="364"/>
        <end position="485"/>
    </location>
</feature>
<comment type="caution">
    <text evidence="3">The sequence shown here is derived from an EMBL/GenBank/DDBJ whole genome shotgun (WGS) entry which is preliminary data.</text>
</comment>
<protein>
    <recommendedName>
        <fullName evidence="5">Reverse transcriptase</fullName>
    </recommendedName>
</protein>
<organism evidence="3 4">
    <name type="scientific">Gossypium arboreum</name>
    <name type="common">Tree cotton</name>
    <name type="synonym">Gossypium nanking</name>
    <dbReference type="NCBI Taxonomy" id="29729"/>
    <lineage>
        <taxon>Eukaryota</taxon>
        <taxon>Viridiplantae</taxon>
        <taxon>Streptophyta</taxon>
        <taxon>Embryophyta</taxon>
        <taxon>Tracheophyta</taxon>
        <taxon>Spermatophyta</taxon>
        <taxon>Magnoliopsida</taxon>
        <taxon>eudicotyledons</taxon>
        <taxon>Gunneridae</taxon>
        <taxon>Pentapetalae</taxon>
        <taxon>rosids</taxon>
        <taxon>malvids</taxon>
        <taxon>Malvales</taxon>
        <taxon>Malvaceae</taxon>
        <taxon>Malvoideae</taxon>
        <taxon>Gossypium</taxon>
    </lineage>
</organism>
<dbReference type="InterPro" id="IPR002156">
    <property type="entry name" value="RNaseH_domain"/>
</dbReference>
<dbReference type="Proteomes" id="UP001358586">
    <property type="component" value="Chromosome 5"/>
</dbReference>
<sequence length="515" mass="59739">MLTSRLAMLLEAERDYENLADLIDTKIQLNFEIDKDECYWEQRARVNWLKFGDKNTAFFHKQATQKRQRNLIHDSMLFGEATERSAIFLKQILHEYEVSGVTEDRIQNNSGNDNVRLVSDLIDEDNRTWKSYLIVSTFPTDIARKILQIPLTKSTHEDFQVWRGEPSGNFSVRSAYKLLQDTTMNPSNYVQAETKNFYRKLWCLNMPSKIKITVWKISWNYMPTFSNLKLRRVTVEDRCVRCHQGEEDTNHIFRLCPTTKEIWNQLNFNWVFNNSIPDLWNWLTWVFNQGTNEQCRLFCCGLWLIWANWNKLIYEGKSSTNQDISKQINSYISELDGIKNKVLILEANARPKQQIQRVNVAIYFDAAFDSLNFRSASGLVVKDEGGRTIVTKSIFHDNVASPFAAEAHAGFQAPKLGINMGFHILDILGNSKTVITKCQEANRYRSTIGAIISDIRSLKSHFQQISFYFIPRIENKEAHRLAKEALKNGEEQYLEGGTSRLVRGEIEQNHLGSSS</sequence>
<accession>A0ABR0Q402</accession>
<gene>
    <name evidence="3" type="ORF">PVK06_017943</name>
</gene>
<feature type="domain" description="Reverse transcriptase zinc-binding" evidence="2">
    <location>
        <begin position="170"/>
        <end position="263"/>
    </location>
</feature>
<dbReference type="Gene3D" id="3.30.420.10">
    <property type="entry name" value="Ribonuclease H-like superfamily/Ribonuclease H"/>
    <property type="match status" value="1"/>
</dbReference>
<dbReference type="InterPro" id="IPR036397">
    <property type="entry name" value="RNaseH_sf"/>
</dbReference>